<dbReference type="PRINTS" id="PR00469">
    <property type="entry name" value="PNDRDTASEII"/>
</dbReference>
<proteinExistence type="predicted"/>
<feature type="domain" description="FAD/NAD(P)-binding" evidence="4">
    <location>
        <begin position="104"/>
        <end position="360"/>
    </location>
</feature>
<keyword evidence="6" id="KW-1185">Reference proteome</keyword>
<evidence type="ECO:0000313" key="5">
    <source>
        <dbReference type="EMBL" id="MDT0543756.1"/>
    </source>
</evidence>
<evidence type="ECO:0000256" key="2">
    <source>
        <dbReference type="ARBA" id="ARBA00023002"/>
    </source>
</evidence>
<dbReference type="InterPro" id="IPR023296">
    <property type="entry name" value="Glyco_hydro_beta-prop_sf"/>
</dbReference>
<evidence type="ECO:0000256" key="3">
    <source>
        <dbReference type="ARBA" id="ARBA00048132"/>
    </source>
</evidence>
<dbReference type="Gene3D" id="2.115.10.20">
    <property type="entry name" value="Glycosyl hydrolase domain, family 43"/>
    <property type="match status" value="1"/>
</dbReference>
<dbReference type="Proteomes" id="UP001180754">
    <property type="component" value="Unassembled WGS sequence"/>
</dbReference>
<dbReference type="InterPro" id="IPR036188">
    <property type="entry name" value="FAD/NAD-bd_sf"/>
</dbReference>
<reference evidence="5" key="1">
    <citation type="submission" date="2024-05" db="EMBL/GenBank/DDBJ databases">
        <title>30 novel species of actinomycetes from the DSMZ collection.</title>
        <authorList>
            <person name="Nouioui I."/>
        </authorList>
    </citation>
    <scope>NUCLEOTIDE SEQUENCE</scope>
    <source>
        <strain evidence="5">DSM 41529</strain>
    </source>
</reference>
<comment type="caution">
    <text evidence="5">The sequence shown here is derived from an EMBL/GenBank/DDBJ whole genome shotgun (WGS) entry which is preliminary data.</text>
</comment>
<dbReference type="InterPro" id="IPR050097">
    <property type="entry name" value="Ferredoxin-NADP_redctase_2"/>
</dbReference>
<evidence type="ECO:0000259" key="4">
    <source>
        <dbReference type="Pfam" id="PF07992"/>
    </source>
</evidence>
<dbReference type="RefSeq" id="WP_311724155.1">
    <property type="nucleotide sequence ID" value="NZ_JAVRFD010000005.1"/>
</dbReference>
<name>A0ABU2XCX5_9ACTN</name>
<accession>A0ABU2XCX5</accession>
<dbReference type="PANTHER" id="PTHR48105">
    <property type="entry name" value="THIOREDOXIN REDUCTASE 1-RELATED-RELATED"/>
    <property type="match status" value="1"/>
</dbReference>
<keyword evidence="2" id="KW-0560">Oxidoreductase</keyword>
<dbReference type="Gene3D" id="3.50.50.60">
    <property type="entry name" value="FAD/NAD(P)-binding domain"/>
    <property type="match status" value="2"/>
</dbReference>
<organism evidence="5 6">
    <name type="scientific">Streptomyces lonegramiae</name>
    <dbReference type="NCBI Taxonomy" id="3075524"/>
    <lineage>
        <taxon>Bacteria</taxon>
        <taxon>Bacillati</taxon>
        <taxon>Actinomycetota</taxon>
        <taxon>Actinomycetes</taxon>
        <taxon>Kitasatosporales</taxon>
        <taxon>Streptomycetaceae</taxon>
        <taxon>Streptomyces</taxon>
    </lineage>
</organism>
<dbReference type="SUPFAM" id="SSF75005">
    <property type="entry name" value="Arabinanase/levansucrase/invertase"/>
    <property type="match status" value="1"/>
</dbReference>
<dbReference type="PRINTS" id="PR00368">
    <property type="entry name" value="FADPNR"/>
</dbReference>
<dbReference type="Pfam" id="PF07992">
    <property type="entry name" value="Pyr_redox_2"/>
    <property type="match status" value="1"/>
</dbReference>
<protein>
    <submittedName>
        <fullName evidence="5">FAD-dependent oxidoreductase</fullName>
    </submittedName>
</protein>
<dbReference type="InterPro" id="IPR023753">
    <property type="entry name" value="FAD/NAD-binding_dom"/>
</dbReference>
<gene>
    <name evidence="5" type="ORF">RND15_13755</name>
</gene>
<sequence length="375" mass="40323">MTFINGTQFINTAGDAVHGHGGSMIKVGGYYYWFGENTYPNGPFASIPVYRSTDLHTWEFRNSALSLTSAPELRNAGVWRPRVIYNARTQQYVLFVRKENYPSPMTENKAASIQALKFGARMYFPSKVTTVDTSGERLGISLFGGIEILARAVIIATGAHYRSLPIARWGEFENAGIYYACTELEVRSCAGREVAVVGGANSAGQAALFLSSRGCTVDLVVRGEDIGARMSSYLVNRIVSDPMISVRASTEITALEGDTSLESVRMTNSVTGEEAVKPCRGLFCFIGADPASGWLYGDCSVDGNGFIRTDAHIPTEDLGQHWQNLGRGPLPFETSIPGVFAAGDVRHGSIKRAAAAVGEGASAVSSVHQVVGVRL</sequence>
<evidence type="ECO:0000313" key="6">
    <source>
        <dbReference type="Proteomes" id="UP001180754"/>
    </source>
</evidence>
<evidence type="ECO:0000256" key="1">
    <source>
        <dbReference type="ARBA" id="ARBA00022630"/>
    </source>
</evidence>
<dbReference type="SUPFAM" id="SSF51905">
    <property type="entry name" value="FAD/NAD(P)-binding domain"/>
    <property type="match status" value="1"/>
</dbReference>
<keyword evidence="1" id="KW-0285">Flavoprotein</keyword>
<comment type="catalytic activity">
    <reaction evidence="3">
        <text>[thioredoxin]-dithiol + NADP(+) = [thioredoxin]-disulfide + NADPH + H(+)</text>
        <dbReference type="Rhea" id="RHEA:20345"/>
        <dbReference type="Rhea" id="RHEA-COMP:10698"/>
        <dbReference type="Rhea" id="RHEA-COMP:10700"/>
        <dbReference type="ChEBI" id="CHEBI:15378"/>
        <dbReference type="ChEBI" id="CHEBI:29950"/>
        <dbReference type="ChEBI" id="CHEBI:50058"/>
        <dbReference type="ChEBI" id="CHEBI:57783"/>
        <dbReference type="ChEBI" id="CHEBI:58349"/>
        <dbReference type="EC" id="1.8.1.9"/>
    </reaction>
</comment>
<dbReference type="EMBL" id="JAVRFD010000005">
    <property type="protein sequence ID" value="MDT0543756.1"/>
    <property type="molecule type" value="Genomic_DNA"/>
</dbReference>